<sequence length="241" mass="25649">MHSSIFAAFGVFCVIASVSAADPYEVDYGYGNGDSDDYEFGYGLPYAPPRTVTAPASTVTLAPTTAYLPTTTVMPTTVTANYTRTYTTTSLAYSACYTTAYDWICDTGICHKTHTITEYCATACPTVRPTSYIPKGFTTTVTVCKNCGPQPTTLTLTYCPTVMPTYKTETLTYAPTVSHTPIPTYAPCYNCTMPTMSMVPKPPMNTTSPRPFMPTYTGGAAVVGANGAAAVGLILLAAFLL</sequence>
<accession>A0ABR3G9K7</accession>
<feature type="transmembrane region" description="Helical" evidence="1">
    <location>
        <begin position="216"/>
        <end position="240"/>
    </location>
</feature>
<reference evidence="3 4" key="1">
    <citation type="submission" date="2024-02" db="EMBL/GenBank/DDBJ databases">
        <title>Discinaceae phylogenomics.</title>
        <authorList>
            <person name="Dirks A.C."/>
            <person name="James T.Y."/>
        </authorList>
    </citation>
    <scope>NUCLEOTIDE SEQUENCE [LARGE SCALE GENOMIC DNA]</scope>
    <source>
        <strain evidence="3 4">ACD0624</strain>
    </source>
</reference>
<organism evidence="3 4">
    <name type="scientific">Discina gigas</name>
    <dbReference type="NCBI Taxonomy" id="1032678"/>
    <lineage>
        <taxon>Eukaryota</taxon>
        <taxon>Fungi</taxon>
        <taxon>Dikarya</taxon>
        <taxon>Ascomycota</taxon>
        <taxon>Pezizomycotina</taxon>
        <taxon>Pezizomycetes</taxon>
        <taxon>Pezizales</taxon>
        <taxon>Discinaceae</taxon>
        <taxon>Discina</taxon>
    </lineage>
</organism>
<keyword evidence="2" id="KW-0732">Signal</keyword>
<proteinExistence type="predicted"/>
<evidence type="ECO:0000256" key="2">
    <source>
        <dbReference type="SAM" id="SignalP"/>
    </source>
</evidence>
<keyword evidence="1" id="KW-1133">Transmembrane helix</keyword>
<evidence type="ECO:0000256" key="1">
    <source>
        <dbReference type="SAM" id="Phobius"/>
    </source>
</evidence>
<keyword evidence="1" id="KW-0472">Membrane</keyword>
<keyword evidence="1" id="KW-0812">Transmembrane</keyword>
<evidence type="ECO:0000313" key="3">
    <source>
        <dbReference type="EMBL" id="KAL0632638.1"/>
    </source>
</evidence>
<dbReference type="Proteomes" id="UP001447188">
    <property type="component" value="Unassembled WGS sequence"/>
</dbReference>
<protein>
    <submittedName>
        <fullName evidence="3">Uncharacterized protein</fullName>
    </submittedName>
</protein>
<evidence type="ECO:0000313" key="4">
    <source>
        <dbReference type="Proteomes" id="UP001447188"/>
    </source>
</evidence>
<comment type="caution">
    <text evidence="3">The sequence shown here is derived from an EMBL/GenBank/DDBJ whole genome shotgun (WGS) entry which is preliminary data.</text>
</comment>
<keyword evidence="4" id="KW-1185">Reference proteome</keyword>
<feature type="chain" id="PRO_5045044730" evidence="2">
    <location>
        <begin position="21"/>
        <end position="241"/>
    </location>
</feature>
<gene>
    <name evidence="3" type="ORF">Q9L58_008486</name>
</gene>
<dbReference type="EMBL" id="JBBBZM010000159">
    <property type="protein sequence ID" value="KAL0632638.1"/>
    <property type="molecule type" value="Genomic_DNA"/>
</dbReference>
<name>A0ABR3G9K7_9PEZI</name>
<feature type="signal peptide" evidence="2">
    <location>
        <begin position="1"/>
        <end position="20"/>
    </location>
</feature>